<name>A0ABU7LFR2_9NOCA</name>
<dbReference type="RefSeq" id="WP_330135579.1">
    <property type="nucleotide sequence ID" value="NZ_JAUTXY010000012.1"/>
</dbReference>
<evidence type="ECO:0000313" key="3">
    <source>
        <dbReference type="Proteomes" id="UP001336020"/>
    </source>
</evidence>
<dbReference type="EMBL" id="JAUTXY010000012">
    <property type="protein sequence ID" value="MEE2060392.1"/>
    <property type="molecule type" value="Genomic_DNA"/>
</dbReference>
<dbReference type="Proteomes" id="UP001336020">
    <property type="component" value="Unassembled WGS sequence"/>
</dbReference>
<gene>
    <name evidence="2" type="ORF">Q7514_22990</name>
</gene>
<accession>A0ABU7LFR2</accession>
<keyword evidence="3" id="KW-1185">Reference proteome</keyword>
<comment type="caution">
    <text evidence="2">The sequence shown here is derived from an EMBL/GenBank/DDBJ whole genome shotgun (WGS) entry which is preliminary data.</text>
</comment>
<dbReference type="SUPFAM" id="SSF53756">
    <property type="entry name" value="UDP-Glycosyltransferase/glycogen phosphorylase"/>
    <property type="match status" value="1"/>
</dbReference>
<dbReference type="InterPro" id="IPR007235">
    <property type="entry name" value="Glyco_trans_28_C"/>
</dbReference>
<organism evidence="2 3">
    <name type="scientific">Rhodococcus artemisiae</name>
    <dbReference type="NCBI Taxonomy" id="714159"/>
    <lineage>
        <taxon>Bacteria</taxon>
        <taxon>Bacillati</taxon>
        <taxon>Actinomycetota</taxon>
        <taxon>Actinomycetes</taxon>
        <taxon>Mycobacteriales</taxon>
        <taxon>Nocardiaceae</taxon>
        <taxon>Rhodococcus</taxon>
    </lineage>
</organism>
<proteinExistence type="predicted"/>
<protein>
    <submittedName>
        <fullName evidence="2">Glycosyltransferase</fullName>
    </submittedName>
</protein>
<sequence length="259" mass="28234">MPYIAPRDFRRTIEAFQIVRNRLKTTGSDFDEAVSTGAALALAALPAARVAGISTRYIESVSRTDGPSLSGRVLHALRFSALEAQHAGWATGRWKHRPSVMSTYRAVERTQIASNPKIFVTLGTIKPYRFDSAVDAVLRTGLANDETVWQLGSTTREGLPGIIYETVENDHFESLVKDADVVITHSGVGSILKILGLGKYPVVLPRDKSRGEHVDDHQMQIANLVSQSAISTAVDPLKLTRDDVLDASSRRVVDEGVGN</sequence>
<reference evidence="2 3" key="1">
    <citation type="submission" date="2023-07" db="EMBL/GenBank/DDBJ databases">
        <authorList>
            <person name="Girao M."/>
            <person name="Carvalho M.F."/>
        </authorList>
    </citation>
    <scope>NUCLEOTIDE SEQUENCE [LARGE SCALE GENOMIC DNA]</scope>
    <source>
        <strain evidence="2 3">YIM65754</strain>
    </source>
</reference>
<dbReference type="Gene3D" id="3.40.50.2000">
    <property type="entry name" value="Glycogen Phosphorylase B"/>
    <property type="match status" value="1"/>
</dbReference>
<dbReference type="Pfam" id="PF04101">
    <property type="entry name" value="Glyco_tran_28_C"/>
    <property type="match status" value="1"/>
</dbReference>
<feature type="domain" description="Glycosyl transferase family 28 C-terminal" evidence="1">
    <location>
        <begin position="162"/>
        <end position="232"/>
    </location>
</feature>
<evidence type="ECO:0000313" key="2">
    <source>
        <dbReference type="EMBL" id="MEE2060392.1"/>
    </source>
</evidence>
<evidence type="ECO:0000259" key="1">
    <source>
        <dbReference type="Pfam" id="PF04101"/>
    </source>
</evidence>